<keyword evidence="3" id="KW-1185">Reference proteome</keyword>
<protein>
    <submittedName>
        <fullName evidence="2">Sugar phosphate isomerase/epimerase</fullName>
    </submittedName>
</protein>
<keyword evidence="2" id="KW-0413">Isomerase</keyword>
<dbReference type="AlphaFoldDB" id="A0A4R3TLJ8"/>
<gene>
    <name evidence="2" type="ORF">EDD61_104126</name>
</gene>
<dbReference type="Gene3D" id="3.20.20.150">
    <property type="entry name" value="Divalent-metal-dependent TIM barrel enzymes"/>
    <property type="match status" value="1"/>
</dbReference>
<name>A0A4R3TLJ8_9FIRM</name>
<dbReference type="InterPro" id="IPR013022">
    <property type="entry name" value="Xyl_isomerase-like_TIM-brl"/>
</dbReference>
<dbReference type="InterPro" id="IPR036237">
    <property type="entry name" value="Xyl_isomerase-like_sf"/>
</dbReference>
<dbReference type="SUPFAM" id="SSF51658">
    <property type="entry name" value="Xylose isomerase-like"/>
    <property type="match status" value="1"/>
</dbReference>
<proteinExistence type="predicted"/>
<dbReference type="EMBL" id="SMBP01000004">
    <property type="protein sequence ID" value="TCU62486.1"/>
    <property type="molecule type" value="Genomic_DNA"/>
</dbReference>
<organism evidence="2 3">
    <name type="scientific">Longicatena caecimuris</name>
    <dbReference type="NCBI Taxonomy" id="1796635"/>
    <lineage>
        <taxon>Bacteria</taxon>
        <taxon>Bacillati</taxon>
        <taxon>Bacillota</taxon>
        <taxon>Erysipelotrichia</taxon>
        <taxon>Erysipelotrichales</taxon>
        <taxon>Erysipelotrichaceae</taxon>
        <taxon>Longicatena</taxon>
    </lineage>
</organism>
<evidence type="ECO:0000313" key="2">
    <source>
        <dbReference type="EMBL" id="TCU62486.1"/>
    </source>
</evidence>
<dbReference type="PANTHER" id="PTHR12110">
    <property type="entry name" value="HYDROXYPYRUVATE ISOMERASE"/>
    <property type="match status" value="1"/>
</dbReference>
<dbReference type="InterPro" id="IPR050312">
    <property type="entry name" value="IolE/XylAMocC-like"/>
</dbReference>
<dbReference type="RefSeq" id="WP_132224103.1">
    <property type="nucleotide sequence ID" value="NZ_JANKBG010000004.1"/>
</dbReference>
<comment type="caution">
    <text evidence="2">The sequence shown here is derived from an EMBL/GenBank/DDBJ whole genome shotgun (WGS) entry which is preliminary data.</text>
</comment>
<reference evidence="2 3" key="1">
    <citation type="submission" date="2019-03" db="EMBL/GenBank/DDBJ databases">
        <title>Genomic Encyclopedia of Type Strains, Phase IV (KMG-IV): sequencing the most valuable type-strain genomes for metagenomic binning, comparative biology and taxonomic classification.</title>
        <authorList>
            <person name="Goeker M."/>
        </authorList>
    </citation>
    <scope>NUCLEOTIDE SEQUENCE [LARGE SCALE GENOMIC DNA]</scope>
    <source>
        <strain evidence="2 3">DSM 29481</strain>
    </source>
</reference>
<evidence type="ECO:0000259" key="1">
    <source>
        <dbReference type="Pfam" id="PF01261"/>
    </source>
</evidence>
<dbReference type="PANTHER" id="PTHR12110:SF21">
    <property type="entry name" value="XYLOSE ISOMERASE-LIKE TIM BARREL DOMAIN-CONTAINING PROTEIN"/>
    <property type="match status" value="1"/>
</dbReference>
<dbReference type="GO" id="GO:0016853">
    <property type="term" value="F:isomerase activity"/>
    <property type="evidence" value="ECO:0007669"/>
    <property type="project" value="UniProtKB-KW"/>
</dbReference>
<dbReference type="Pfam" id="PF01261">
    <property type="entry name" value="AP_endonuc_2"/>
    <property type="match status" value="1"/>
</dbReference>
<evidence type="ECO:0000313" key="3">
    <source>
        <dbReference type="Proteomes" id="UP000295773"/>
    </source>
</evidence>
<sequence length="293" mass="33722">MYYGMTTEELAHHYSETDVLRIYKEIGFDAVDYSYDMHAYEGSIYDQEDYVAYAKQLKAVADEVGIRIHQMHAPLYHRRIDVAATPEEKKQEAFLKKMTMRGFAVAELLGCNYMVMHPRKLLHYGSAEAHAYAKEYNLAMYREYEELARKHHVKIALENMFAYHPITHTPVDTIFRTAEELLAYLQELSRDVFVACLDTGHANVNGIDPSYMAEVLGSYVEVLHVHDNYAALDQHLLCGMGTIDWKRFVNTLKKIKFDGVVSLETCAMCEKLPKVSCVDYAHLAYHTITNLVK</sequence>
<dbReference type="Proteomes" id="UP000295773">
    <property type="component" value="Unassembled WGS sequence"/>
</dbReference>
<accession>A0A4R3TLJ8</accession>
<feature type="domain" description="Xylose isomerase-like TIM barrel" evidence="1">
    <location>
        <begin position="21"/>
        <end position="267"/>
    </location>
</feature>